<dbReference type="Pfam" id="PF04149">
    <property type="entry name" value="DUF397"/>
    <property type="match status" value="1"/>
</dbReference>
<keyword evidence="3" id="KW-1185">Reference proteome</keyword>
<gene>
    <name evidence="2" type="ORF">ACFSCY_31260</name>
</gene>
<evidence type="ECO:0000259" key="1">
    <source>
        <dbReference type="Pfam" id="PF04149"/>
    </source>
</evidence>
<proteinExistence type="predicted"/>
<protein>
    <submittedName>
        <fullName evidence="2">DUF397 domain-containing protein</fullName>
    </submittedName>
</protein>
<evidence type="ECO:0000313" key="2">
    <source>
        <dbReference type="EMBL" id="MFD1533905.1"/>
    </source>
</evidence>
<name>A0ABW4FTW2_9PSEU</name>
<dbReference type="RefSeq" id="WP_343977783.1">
    <property type="nucleotide sequence ID" value="NZ_BAAAJG010000009.1"/>
</dbReference>
<organism evidence="2 3">
    <name type="scientific">Pseudonocardia aurantiaca</name>
    <dbReference type="NCBI Taxonomy" id="75290"/>
    <lineage>
        <taxon>Bacteria</taxon>
        <taxon>Bacillati</taxon>
        <taxon>Actinomycetota</taxon>
        <taxon>Actinomycetes</taxon>
        <taxon>Pseudonocardiales</taxon>
        <taxon>Pseudonocardiaceae</taxon>
        <taxon>Pseudonocardia</taxon>
    </lineage>
</organism>
<comment type="caution">
    <text evidence="2">The sequence shown here is derived from an EMBL/GenBank/DDBJ whole genome shotgun (WGS) entry which is preliminary data.</text>
</comment>
<feature type="domain" description="DUF397" evidence="1">
    <location>
        <begin position="10"/>
        <end position="66"/>
    </location>
</feature>
<dbReference type="Proteomes" id="UP001597145">
    <property type="component" value="Unassembled WGS sequence"/>
</dbReference>
<reference evidence="3" key="1">
    <citation type="journal article" date="2019" name="Int. J. Syst. Evol. Microbiol.">
        <title>The Global Catalogue of Microorganisms (GCM) 10K type strain sequencing project: providing services to taxonomists for standard genome sequencing and annotation.</title>
        <authorList>
            <consortium name="The Broad Institute Genomics Platform"/>
            <consortium name="The Broad Institute Genome Sequencing Center for Infectious Disease"/>
            <person name="Wu L."/>
            <person name="Ma J."/>
        </authorList>
    </citation>
    <scope>NUCLEOTIDE SEQUENCE [LARGE SCALE GENOMIC DNA]</scope>
    <source>
        <strain evidence="3">JCM 12165</strain>
    </source>
</reference>
<evidence type="ECO:0000313" key="3">
    <source>
        <dbReference type="Proteomes" id="UP001597145"/>
    </source>
</evidence>
<accession>A0ABW4FTW2</accession>
<sequence length="73" mass="7538">MPASTPSAGLAWRKSSFSNGNGGGDGCVEVAFLPGGGVAVRDTKDRSLGVHRFTAQEWAAFVAGVRAGEFDRP</sequence>
<dbReference type="EMBL" id="JBHUCP010000026">
    <property type="protein sequence ID" value="MFD1533905.1"/>
    <property type="molecule type" value="Genomic_DNA"/>
</dbReference>
<dbReference type="InterPro" id="IPR007278">
    <property type="entry name" value="DUF397"/>
</dbReference>